<dbReference type="GO" id="GO:0034605">
    <property type="term" value="P:cellular response to heat"/>
    <property type="evidence" value="ECO:0007669"/>
    <property type="project" value="TreeGrafter"/>
</dbReference>
<organism evidence="4">
    <name type="scientific">Cronobacter turicensis</name>
    <dbReference type="NCBI Taxonomy" id="413502"/>
    <lineage>
        <taxon>Bacteria</taxon>
        <taxon>Pseudomonadati</taxon>
        <taxon>Pseudomonadota</taxon>
        <taxon>Gammaproteobacteria</taxon>
        <taxon>Enterobacterales</taxon>
        <taxon>Enterobacteriaceae</taxon>
        <taxon>Cronobacter</taxon>
    </lineage>
</organism>
<dbReference type="EMBL" id="MSAG01000026">
    <property type="protein sequence ID" value="PUX20136.1"/>
    <property type="molecule type" value="Genomic_DNA"/>
</dbReference>
<dbReference type="GO" id="GO:0005524">
    <property type="term" value="F:ATP binding"/>
    <property type="evidence" value="ECO:0007669"/>
    <property type="project" value="UniProtKB-KW"/>
</dbReference>
<proteinExistence type="predicted"/>
<evidence type="ECO:0000256" key="2">
    <source>
        <dbReference type="ARBA" id="ARBA00022840"/>
    </source>
</evidence>
<dbReference type="RefSeq" id="WP_075199002.1">
    <property type="nucleotide sequence ID" value="NZ_CP187985.1"/>
</dbReference>
<feature type="domain" description="ATPase AAA-type core" evidence="3">
    <location>
        <begin position="68"/>
        <end position="191"/>
    </location>
</feature>
<comment type="caution">
    <text evidence="4">The sequence shown here is derived from an EMBL/GenBank/DDBJ whole genome shotgun (WGS) entry which is preliminary data.</text>
</comment>
<keyword evidence="1" id="KW-0547">Nucleotide-binding</keyword>
<evidence type="ECO:0000256" key="1">
    <source>
        <dbReference type="ARBA" id="ARBA00022741"/>
    </source>
</evidence>
<dbReference type="AlphaFoldDB" id="A0A2T7B2W5"/>
<dbReference type="OrthoDB" id="6564065at2"/>
<keyword evidence="2" id="KW-0067">ATP-binding</keyword>
<evidence type="ECO:0000259" key="3">
    <source>
        <dbReference type="Pfam" id="PF00004"/>
    </source>
</evidence>
<dbReference type="SUPFAM" id="SSF52540">
    <property type="entry name" value="P-loop containing nucleoside triphosphate hydrolases"/>
    <property type="match status" value="1"/>
</dbReference>
<dbReference type="PANTHER" id="PTHR11638:SF18">
    <property type="entry name" value="HEAT SHOCK PROTEIN 104"/>
    <property type="match status" value="1"/>
</dbReference>
<reference evidence="4" key="1">
    <citation type="submission" date="2016-12" db="EMBL/GenBank/DDBJ databases">
        <title>Analysis of the Molecular Diversity Among Cronobacter Species Isolated from Filth Flies Using a Pan Genomic DNA Microarray.</title>
        <authorList>
            <person name="Pava-Ripoll M."/>
            <person name="Tall B."/>
            <person name="Farber J."/>
            <person name="Fanning S."/>
            <person name="Lehner A."/>
            <person name="Stephan R."/>
            <person name="Pagotto F."/>
            <person name="Iverson C."/>
            <person name="Ziobro G."/>
            <person name="Miller A."/>
            <person name="Pearson R."/>
            <person name="Yan Q."/>
            <person name="Kim M."/>
            <person name="Jeong S."/>
            <person name="Park J."/>
            <person name="Jun S."/>
            <person name="Choi H."/>
            <person name="Chung T."/>
            <person name="Yoo Y."/>
            <person name="Park E."/>
            <person name="Hwang S."/>
            <person name="Lee B."/>
            <person name="Sathyamoorthy V."/>
            <person name="Carter L."/>
            <person name="Mammel M."/>
            <person name="Jackson S."/>
            <person name="Kothary M."/>
            <person name="Patel I."/>
            <person name="Grim C."/>
            <person name="Gopinath G."/>
            <person name="Gangiredla J."/>
            <person name="Chase H."/>
        </authorList>
    </citation>
    <scope>NUCLEOTIDE SEQUENCE [LARGE SCALE GENOMIC DNA]</scope>
    <source>
        <strain evidence="4">MOD1-Sh41s</strain>
    </source>
</reference>
<gene>
    <name evidence="4" type="ORF">BS411_15145</name>
</gene>
<sequence>MTPPKNLFTIEPQHDRKAFYSLLKEHGIHASDLMGLLASGNIPDVMYRESEILSALAILSCRNTNSLVVSGNEGVGKSCFVRNLSRYLLQIQPGCHLAEINMVSLYAGNTSQEEVEKKLALAVELAERHKVILYLDGTHAFTAENDQLSAGMRVLLSLKPYLISSFRCIISAPCEATDTLKNDATYKKRFRFITLCSLNDMQKKNVILQRFGHSPFIEDALAESGGETRELHQLIENIDYLQSLERVKAKLEFTEA</sequence>
<accession>A0A2T7B2W5</accession>
<name>A0A2T7B2W5_9ENTR</name>
<protein>
    <recommendedName>
        <fullName evidence="3">ATPase AAA-type core domain-containing protein</fullName>
    </recommendedName>
</protein>
<dbReference type="InterPro" id="IPR027417">
    <property type="entry name" value="P-loop_NTPase"/>
</dbReference>
<dbReference type="Pfam" id="PF00004">
    <property type="entry name" value="AAA"/>
    <property type="match status" value="1"/>
</dbReference>
<dbReference type="PANTHER" id="PTHR11638">
    <property type="entry name" value="ATP-DEPENDENT CLP PROTEASE"/>
    <property type="match status" value="1"/>
</dbReference>
<dbReference type="InterPro" id="IPR050130">
    <property type="entry name" value="ClpA_ClpB"/>
</dbReference>
<dbReference type="GO" id="GO:0005737">
    <property type="term" value="C:cytoplasm"/>
    <property type="evidence" value="ECO:0007669"/>
    <property type="project" value="TreeGrafter"/>
</dbReference>
<dbReference type="InterPro" id="IPR003959">
    <property type="entry name" value="ATPase_AAA_core"/>
</dbReference>
<evidence type="ECO:0000313" key="4">
    <source>
        <dbReference type="EMBL" id="PUX20136.1"/>
    </source>
</evidence>
<dbReference type="Gene3D" id="3.40.50.300">
    <property type="entry name" value="P-loop containing nucleotide triphosphate hydrolases"/>
    <property type="match status" value="1"/>
</dbReference>
<dbReference type="GO" id="GO:0016887">
    <property type="term" value="F:ATP hydrolysis activity"/>
    <property type="evidence" value="ECO:0007669"/>
    <property type="project" value="InterPro"/>
</dbReference>